<dbReference type="InterPro" id="IPR003400">
    <property type="entry name" value="ExbD"/>
</dbReference>
<keyword evidence="7" id="KW-0813">Transport</keyword>
<protein>
    <submittedName>
        <fullName evidence="8">Biopolymer transporter ExbD</fullName>
    </submittedName>
</protein>
<dbReference type="EMBL" id="QOWE01000002">
    <property type="protein sequence ID" value="RCR71091.1"/>
    <property type="molecule type" value="Genomic_DNA"/>
</dbReference>
<evidence type="ECO:0000256" key="2">
    <source>
        <dbReference type="ARBA" id="ARBA00005811"/>
    </source>
</evidence>
<keyword evidence="3" id="KW-1003">Cell membrane</keyword>
<evidence type="ECO:0000256" key="4">
    <source>
        <dbReference type="ARBA" id="ARBA00022692"/>
    </source>
</evidence>
<gene>
    <name evidence="8" type="ORF">DUE52_02220</name>
</gene>
<comment type="caution">
    <text evidence="8">The sequence shown here is derived from an EMBL/GenBank/DDBJ whole genome shotgun (WGS) entry which is preliminary data.</text>
</comment>
<sequence length="208" mass="23012">MPIVKPKRSRPHMDMTAMCDVAFLLLTFFILTAQIRVQEAAEINPPTSISGIKVPDTDIMTISLDKEGKVFFGIDGQPNRIAMLENIGETYGISFSDREKKAFSLLPNFGIPVNQLKSFLSLKSDQQSQVKQPGVPVDSTASLQTNQLSQWVFNARKANNKLRIAVKGDNLAKFPNFKNVLSSLQSQNINKFNLITGTEAPPAGWTND</sequence>
<reference evidence="8 9" key="1">
    <citation type="submission" date="2018-07" db="EMBL/GenBank/DDBJ databases">
        <title>Genome analysis of Larkinella rosea.</title>
        <authorList>
            <person name="Zhou Z."/>
            <person name="Wang G."/>
        </authorList>
    </citation>
    <scope>NUCLEOTIDE SEQUENCE [LARGE SCALE GENOMIC DNA]</scope>
    <source>
        <strain evidence="9">zzj9</strain>
    </source>
</reference>
<proteinExistence type="inferred from homology"/>
<keyword evidence="7" id="KW-0653">Protein transport</keyword>
<comment type="subcellular location">
    <subcellularLocation>
        <location evidence="1">Cell membrane</location>
        <topology evidence="1">Single-pass membrane protein</topology>
    </subcellularLocation>
    <subcellularLocation>
        <location evidence="7">Cell membrane</location>
        <topology evidence="7">Single-pass type II membrane protein</topology>
    </subcellularLocation>
</comment>
<keyword evidence="6" id="KW-0472">Membrane</keyword>
<keyword evidence="4 7" id="KW-0812">Transmembrane</keyword>
<evidence type="ECO:0000256" key="5">
    <source>
        <dbReference type="ARBA" id="ARBA00022989"/>
    </source>
</evidence>
<evidence type="ECO:0000313" key="8">
    <source>
        <dbReference type="EMBL" id="RCR71091.1"/>
    </source>
</evidence>
<dbReference type="GO" id="GO:0015031">
    <property type="term" value="P:protein transport"/>
    <property type="evidence" value="ECO:0007669"/>
    <property type="project" value="UniProtKB-KW"/>
</dbReference>
<keyword evidence="5" id="KW-1133">Transmembrane helix</keyword>
<dbReference type="GO" id="GO:0005886">
    <property type="term" value="C:plasma membrane"/>
    <property type="evidence" value="ECO:0007669"/>
    <property type="project" value="UniProtKB-SubCell"/>
</dbReference>
<dbReference type="Proteomes" id="UP000253383">
    <property type="component" value="Unassembled WGS sequence"/>
</dbReference>
<dbReference type="GO" id="GO:0022857">
    <property type="term" value="F:transmembrane transporter activity"/>
    <property type="evidence" value="ECO:0007669"/>
    <property type="project" value="InterPro"/>
</dbReference>
<accession>A0A368JXZ3</accession>
<evidence type="ECO:0000256" key="1">
    <source>
        <dbReference type="ARBA" id="ARBA00004162"/>
    </source>
</evidence>
<dbReference type="Pfam" id="PF02472">
    <property type="entry name" value="ExbD"/>
    <property type="match status" value="1"/>
</dbReference>
<dbReference type="RefSeq" id="WP_114404321.1">
    <property type="nucleotide sequence ID" value="NZ_QOWE01000002.1"/>
</dbReference>
<dbReference type="OrthoDB" id="9793581at2"/>
<organism evidence="8 9">
    <name type="scientific">Larkinella punicea</name>
    <dbReference type="NCBI Taxonomy" id="2315727"/>
    <lineage>
        <taxon>Bacteria</taxon>
        <taxon>Pseudomonadati</taxon>
        <taxon>Bacteroidota</taxon>
        <taxon>Cytophagia</taxon>
        <taxon>Cytophagales</taxon>
        <taxon>Spirosomataceae</taxon>
        <taxon>Larkinella</taxon>
    </lineage>
</organism>
<evidence type="ECO:0000256" key="3">
    <source>
        <dbReference type="ARBA" id="ARBA00022475"/>
    </source>
</evidence>
<evidence type="ECO:0000256" key="6">
    <source>
        <dbReference type="ARBA" id="ARBA00023136"/>
    </source>
</evidence>
<evidence type="ECO:0000256" key="7">
    <source>
        <dbReference type="RuleBase" id="RU003879"/>
    </source>
</evidence>
<dbReference type="PANTHER" id="PTHR30558">
    <property type="entry name" value="EXBD MEMBRANE COMPONENT OF PMF-DRIVEN MACROMOLECULE IMPORT SYSTEM"/>
    <property type="match status" value="1"/>
</dbReference>
<dbReference type="AlphaFoldDB" id="A0A368JXZ3"/>
<name>A0A368JXZ3_9BACT</name>
<evidence type="ECO:0000313" key="9">
    <source>
        <dbReference type="Proteomes" id="UP000253383"/>
    </source>
</evidence>
<keyword evidence="9" id="KW-1185">Reference proteome</keyword>
<comment type="similarity">
    <text evidence="2 7">Belongs to the ExbD/TolR family.</text>
</comment>
<dbReference type="PANTHER" id="PTHR30558:SF3">
    <property type="entry name" value="BIOPOLYMER TRANSPORT PROTEIN EXBD-RELATED"/>
    <property type="match status" value="1"/>
</dbReference>